<keyword evidence="4" id="KW-1003">Cell membrane</keyword>
<gene>
    <name evidence="5" type="primary">ATPVF</name>
    <name evidence="4" type="synonym">atpF</name>
    <name evidence="5" type="synonym">ntpF</name>
</gene>
<dbReference type="Gene3D" id="3.40.50.10580">
    <property type="entry name" value="ATPase, V1 complex, subunit F"/>
    <property type="match status" value="1"/>
</dbReference>
<protein>
    <recommendedName>
        <fullName evidence="4">A-type ATP synthase subunit F</fullName>
    </recommendedName>
</protein>
<evidence type="ECO:0000256" key="4">
    <source>
        <dbReference type="HAMAP-Rule" id="MF_00312"/>
    </source>
</evidence>
<proteinExistence type="inferred from homology"/>
<keyword evidence="2 4" id="KW-0813">Transport</keyword>
<dbReference type="Pfam" id="PF01990">
    <property type="entry name" value="ATP-synt_F"/>
    <property type="match status" value="1"/>
</dbReference>
<dbReference type="GO" id="GO:0046933">
    <property type="term" value="F:proton-transporting ATP synthase activity, rotational mechanism"/>
    <property type="evidence" value="ECO:0007669"/>
    <property type="project" value="UniProtKB-UniRule"/>
</dbReference>
<sequence length="99" mass="11213">MEIGVVGRNMFTTGFRLVGVHKWFQVDDEVSSEQAVAQALKDREIGVLVIHDTEWQELEEKTQMHLNNSVHPTVIAIGAEVDDSLRDRIRTAVGVDLWK</sequence>
<dbReference type="SUPFAM" id="SSF159468">
    <property type="entry name" value="AtpF-like"/>
    <property type="match status" value="1"/>
</dbReference>
<evidence type="ECO:0000313" key="5">
    <source>
        <dbReference type="EMBL" id="AIF04843.1"/>
    </source>
</evidence>
<dbReference type="InterPro" id="IPR008218">
    <property type="entry name" value="ATPase_V1-cplx_f_g_su"/>
</dbReference>
<keyword evidence="4" id="KW-0472">Membrane</keyword>
<evidence type="ECO:0000256" key="1">
    <source>
        <dbReference type="ARBA" id="ARBA00010148"/>
    </source>
</evidence>
<keyword evidence="4" id="KW-0066">ATP synthesis</keyword>
<dbReference type="InterPro" id="IPR036906">
    <property type="entry name" value="ATPase_V1_fsu_sf"/>
</dbReference>
<dbReference type="AlphaFoldDB" id="A0A075GSU4"/>
<name>A0A075GSU4_9EURY</name>
<dbReference type="GO" id="GO:0046961">
    <property type="term" value="F:proton-transporting ATPase activity, rotational mechanism"/>
    <property type="evidence" value="ECO:0007669"/>
    <property type="project" value="InterPro"/>
</dbReference>
<dbReference type="GO" id="GO:0042777">
    <property type="term" value="P:proton motive force-driven plasma membrane ATP synthesis"/>
    <property type="evidence" value="ECO:0007669"/>
    <property type="project" value="UniProtKB-UniRule"/>
</dbReference>
<dbReference type="GO" id="GO:0005886">
    <property type="term" value="C:plasma membrane"/>
    <property type="evidence" value="ECO:0007669"/>
    <property type="project" value="UniProtKB-SubCell"/>
</dbReference>
<evidence type="ECO:0000256" key="2">
    <source>
        <dbReference type="ARBA" id="ARBA00022448"/>
    </source>
</evidence>
<comment type="function">
    <text evidence="4">Component of the A-type ATP synthase that produces ATP from ADP in the presence of a proton gradient across the membrane.</text>
</comment>
<keyword evidence="3 4" id="KW-0406">Ion transport</keyword>
<evidence type="ECO:0000256" key="3">
    <source>
        <dbReference type="ARBA" id="ARBA00023065"/>
    </source>
</evidence>
<dbReference type="HAMAP" id="MF_00312">
    <property type="entry name" value="ATP_synth_F_arch"/>
    <property type="match status" value="1"/>
</dbReference>
<accession>A0A075GSU4</accession>
<comment type="subunit">
    <text evidence="4">Has multiple subunits with at least A(3), B(3), C, D, E, F, H, I and proteolipid K(x).</text>
</comment>
<organism evidence="5">
    <name type="scientific">uncultured marine group II/III euryarchaeote KM3_177_A07</name>
    <dbReference type="NCBI Taxonomy" id="1457938"/>
    <lineage>
        <taxon>Archaea</taxon>
        <taxon>Methanobacteriati</taxon>
        <taxon>Methanobacteriota</taxon>
        <taxon>environmental samples</taxon>
    </lineage>
</organism>
<keyword evidence="4" id="KW-0375">Hydrogen ion transport</keyword>
<reference evidence="5" key="1">
    <citation type="journal article" date="2014" name="Genome Biol. Evol.">
        <title>Pangenome evidence for extensive interdomain horizontal transfer affecting lineage core and shell genes in uncultured planktonic thaumarchaeota and euryarchaeota.</title>
        <authorList>
            <person name="Deschamps P."/>
            <person name="Zivanovic Y."/>
            <person name="Moreira D."/>
            <person name="Rodriguez-Valera F."/>
            <person name="Lopez-Garcia P."/>
        </authorList>
    </citation>
    <scope>NUCLEOTIDE SEQUENCE</scope>
</reference>
<dbReference type="GO" id="GO:0005524">
    <property type="term" value="F:ATP binding"/>
    <property type="evidence" value="ECO:0007669"/>
    <property type="project" value="UniProtKB-UniRule"/>
</dbReference>
<dbReference type="EMBL" id="KF900721">
    <property type="protein sequence ID" value="AIF04843.1"/>
    <property type="molecule type" value="Genomic_DNA"/>
</dbReference>
<comment type="subcellular location">
    <subcellularLocation>
        <location evidence="4">Cell membrane</location>
        <topology evidence="4">Peripheral membrane protein</topology>
    </subcellularLocation>
</comment>
<keyword evidence="5" id="KW-0378">Hydrolase</keyword>
<comment type="similarity">
    <text evidence="1 4">Belongs to the V-ATPase F subunit family.</text>
</comment>
<dbReference type="InterPro" id="IPR022944">
    <property type="entry name" value="ATPase_V1-cplx_fsu_bac/arc"/>
</dbReference>
<dbReference type="GO" id="GO:0016787">
    <property type="term" value="F:hydrolase activity"/>
    <property type="evidence" value="ECO:0007669"/>
    <property type="project" value="UniProtKB-KW"/>
</dbReference>